<feature type="domain" description="Rubrerythrin diiron-binding" evidence="3">
    <location>
        <begin position="39"/>
        <end position="168"/>
    </location>
</feature>
<dbReference type="AlphaFoldDB" id="W6SEZ9"/>
<dbReference type="STRING" id="1216932.CM240_1116"/>
<dbReference type="SUPFAM" id="SSF47240">
    <property type="entry name" value="Ferritin-like"/>
    <property type="match status" value="1"/>
</dbReference>
<keyword evidence="5" id="KW-1185">Reference proteome</keyword>
<dbReference type="GO" id="GO:0005829">
    <property type="term" value="C:cytosol"/>
    <property type="evidence" value="ECO:0007669"/>
    <property type="project" value="TreeGrafter"/>
</dbReference>
<protein>
    <submittedName>
        <fullName evidence="4">Putative Mn-containing catalase</fullName>
    </submittedName>
</protein>
<organism evidence="4 5">
    <name type="scientific">Clostridium bornimense</name>
    <dbReference type="NCBI Taxonomy" id="1216932"/>
    <lineage>
        <taxon>Bacteria</taxon>
        <taxon>Bacillati</taxon>
        <taxon>Bacillota</taxon>
        <taxon>Clostridia</taxon>
        <taxon>Eubacteriales</taxon>
        <taxon>Clostridiaceae</taxon>
        <taxon>Clostridium</taxon>
    </lineage>
</organism>
<dbReference type="EMBL" id="HG917868">
    <property type="protein sequence ID" value="CDM68280.1"/>
    <property type="molecule type" value="Genomic_DNA"/>
</dbReference>
<dbReference type="RefSeq" id="WP_044037222.1">
    <property type="nucleotide sequence ID" value="NZ_HG917868.1"/>
</dbReference>
<evidence type="ECO:0000313" key="4">
    <source>
        <dbReference type="EMBL" id="CDM68280.1"/>
    </source>
</evidence>
<dbReference type="GO" id="GO:0005506">
    <property type="term" value="F:iron ion binding"/>
    <property type="evidence" value="ECO:0007669"/>
    <property type="project" value="TreeGrafter"/>
</dbReference>
<evidence type="ECO:0000259" key="3">
    <source>
        <dbReference type="Pfam" id="PF02915"/>
    </source>
</evidence>
<keyword evidence="2" id="KW-0408">Iron</keyword>
<keyword evidence="1" id="KW-0409">Iron storage</keyword>
<dbReference type="Gene3D" id="1.20.1260.10">
    <property type="match status" value="2"/>
</dbReference>
<evidence type="ECO:0000313" key="5">
    <source>
        <dbReference type="Proteomes" id="UP000019426"/>
    </source>
</evidence>
<dbReference type="PATRIC" id="fig|1216932.3.peg.1106"/>
<reference evidence="4 5" key="1">
    <citation type="submission" date="2013-11" db="EMBL/GenBank/DDBJ databases">
        <title>Complete genome sequence of Clostridum sp. M2/40.</title>
        <authorList>
            <person name="Wibberg D."/>
            <person name="Puehler A."/>
            <person name="Schlueter A."/>
        </authorList>
    </citation>
    <scope>NUCLEOTIDE SEQUENCE [LARGE SCALE GENOMIC DNA]</scope>
    <source>
        <strain evidence="5">M2/40</strain>
    </source>
</reference>
<dbReference type="OrthoDB" id="9791649at2"/>
<dbReference type="GO" id="GO:0006879">
    <property type="term" value="P:intracellular iron ion homeostasis"/>
    <property type="evidence" value="ECO:0007669"/>
    <property type="project" value="UniProtKB-KW"/>
</dbReference>
<evidence type="ECO:0000256" key="1">
    <source>
        <dbReference type="ARBA" id="ARBA00022434"/>
    </source>
</evidence>
<dbReference type="KEGG" id="clt:CM240_1116"/>
<dbReference type="Proteomes" id="UP000019426">
    <property type="component" value="Chromosome M2/40_rep1"/>
</dbReference>
<dbReference type="PANTHER" id="PTHR30295:SF0">
    <property type="entry name" value="BACTERIOFERRITIN"/>
    <property type="match status" value="1"/>
</dbReference>
<dbReference type="GO" id="GO:0004322">
    <property type="term" value="F:ferroxidase activity"/>
    <property type="evidence" value="ECO:0007669"/>
    <property type="project" value="TreeGrafter"/>
</dbReference>
<dbReference type="PANTHER" id="PTHR30295">
    <property type="entry name" value="BACTERIOFERRITIN"/>
    <property type="match status" value="1"/>
</dbReference>
<evidence type="ECO:0000256" key="2">
    <source>
        <dbReference type="ARBA" id="ARBA00023004"/>
    </source>
</evidence>
<proteinExistence type="predicted"/>
<dbReference type="HOGENOM" id="CLU_102478_1_1_9"/>
<dbReference type="InterPro" id="IPR009078">
    <property type="entry name" value="Ferritin-like_SF"/>
</dbReference>
<gene>
    <name evidence="4" type="ORF">CM240_1116</name>
</gene>
<dbReference type="GO" id="GO:0020037">
    <property type="term" value="F:heme binding"/>
    <property type="evidence" value="ECO:0007669"/>
    <property type="project" value="TreeGrafter"/>
</dbReference>
<accession>W6SEZ9</accession>
<dbReference type="Pfam" id="PF02915">
    <property type="entry name" value="Rubrerythrin"/>
    <property type="match status" value="1"/>
</dbReference>
<dbReference type="InterPro" id="IPR003251">
    <property type="entry name" value="Rr_diiron-bd_dom"/>
</dbReference>
<dbReference type="eggNOG" id="COG3546">
    <property type="taxonomic scope" value="Bacteria"/>
</dbReference>
<name>W6SEZ9_9CLOT</name>
<dbReference type="InterPro" id="IPR012347">
    <property type="entry name" value="Ferritin-like"/>
</dbReference>
<sequence>MNDIDTENFTYSSPLPYPKIRVHCKNHQYAKLILKDYAGIISELSAVTQYVYHSIYLSKEYPYISKVINKISIVEMHHLDILGKLLIELGVSPKYGSIKKNKFTYWSSKNIYYENSLKSMICADIKSEKDAIAIYNRNLSQIDDTYIKEIIERIIIDEEHHLRIFEDIYNYEFNN</sequence>